<dbReference type="EMBL" id="SLXQ01000004">
    <property type="protein sequence ID" value="TCP53483.1"/>
    <property type="molecule type" value="Genomic_DNA"/>
</dbReference>
<dbReference type="InterPro" id="IPR036291">
    <property type="entry name" value="NAD(P)-bd_dom_sf"/>
</dbReference>
<dbReference type="PANTHER" id="PTHR15020">
    <property type="entry name" value="FLAVIN REDUCTASE-RELATED"/>
    <property type="match status" value="1"/>
</dbReference>
<accession>A0A4R2QU47</accession>
<name>A0A4R2QU47_9PSEU</name>
<dbReference type="RefSeq" id="WP_132877212.1">
    <property type="nucleotide sequence ID" value="NZ_SLXQ01000004.1"/>
</dbReference>
<evidence type="ECO:0000313" key="2">
    <source>
        <dbReference type="EMBL" id="TCP53483.1"/>
    </source>
</evidence>
<keyword evidence="3" id="KW-1185">Reference proteome</keyword>
<dbReference type="PANTHER" id="PTHR15020:SF50">
    <property type="entry name" value="UPF0659 PROTEIN YMR090W"/>
    <property type="match status" value="1"/>
</dbReference>
<sequence length="211" mass="22868">MHVVVVGASGATGHLVVQQALTAGHRVTALVRDPTQYRAPKDVTVVRADVANEATVDLPDDADVIISALGKTSAKDPVSTCMLGVVHLLAAMRERGPNRLVAISAQPVLRSGYGMSVFTRQVLMRLVRFWGRNIYPDLERMEHYLSTAGDWCDWTVVRPGYLQDAGEVGSFQLVPDANVPGSTRRPDLAAALLRVADDATTYRRAYGVASR</sequence>
<dbReference type="AlphaFoldDB" id="A0A4R2QU47"/>
<dbReference type="Proteomes" id="UP000294911">
    <property type="component" value="Unassembled WGS sequence"/>
</dbReference>
<comment type="caution">
    <text evidence="2">The sequence shown here is derived from an EMBL/GenBank/DDBJ whole genome shotgun (WGS) entry which is preliminary data.</text>
</comment>
<feature type="domain" description="NAD(P)-binding" evidence="1">
    <location>
        <begin position="7"/>
        <end position="198"/>
    </location>
</feature>
<dbReference type="SUPFAM" id="SSF51735">
    <property type="entry name" value="NAD(P)-binding Rossmann-fold domains"/>
    <property type="match status" value="1"/>
</dbReference>
<gene>
    <name evidence="2" type="ORF">EV191_10450</name>
</gene>
<evidence type="ECO:0000313" key="3">
    <source>
        <dbReference type="Proteomes" id="UP000294911"/>
    </source>
</evidence>
<dbReference type="Pfam" id="PF13460">
    <property type="entry name" value="NAD_binding_10"/>
    <property type="match status" value="1"/>
</dbReference>
<protein>
    <submittedName>
        <fullName evidence="2">Putative NADH-flavin reductase</fullName>
    </submittedName>
</protein>
<proteinExistence type="predicted"/>
<reference evidence="2 3" key="1">
    <citation type="submission" date="2019-03" db="EMBL/GenBank/DDBJ databases">
        <title>Genomic Encyclopedia of Type Strains, Phase IV (KMG-IV): sequencing the most valuable type-strain genomes for metagenomic binning, comparative biology and taxonomic classification.</title>
        <authorList>
            <person name="Goeker M."/>
        </authorList>
    </citation>
    <scope>NUCLEOTIDE SEQUENCE [LARGE SCALE GENOMIC DNA]</scope>
    <source>
        <strain evidence="2 3">DSM 45765</strain>
    </source>
</reference>
<dbReference type="InterPro" id="IPR016040">
    <property type="entry name" value="NAD(P)-bd_dom"/>
</dbReference>
<organism evidence="2 3">
    <name type="scientific">Tamaricihabitans halophyticus</name>
    <dbReference type="NCBI Taxonomy" id="1262583"/>
    <lineage>
        <taxon>Bacteria</taxon>
        <taxon>Bacillati</taxon>
        <taxon>Actinomycetota</taxon>
        <taxon>Actinomycetes</taxon>
        <taxon>Pseudonocardiales</taxon>
        <taxon>Pseudonocardiaceae</taxon>
        <taxon>Tamaricihabitans</taxon>
    </lineage>
</organism>
<evidence type="ECO:0000259" key="1">
    <source>
        <dbReference type="Pfam" id="PF13460"/>
    </source>
</evidence>
<dbReference type="OrthoDB" id="3763081at2"/>
<dbReference type="Gene3D" id="3.40.50.720">
    <property type="entry name" value="NAD(P)-binding Rossmann-like Domain"/>
    <property type="match status" value="1"/>
</dbReference>